<dbReference type="RefSeq" id="WP_155702704.1">
    <property type="nucleotide sequence ID" value="NZ_CP034235.1"/>
</dbReference>
<evidence type="ECO:0000259" key="2">
    <source>
        <dbReference type="Pfam" id="PF03807"/>
    </source>
</evidence>
<dbReference type="GO" id="GO:0016491">
    <property type="term" value="F:oxidoreductase activity"/>
    <property type="evidence" value="ECO:0007669"/>
    <property type="project" value="UniProtKB-KW"/>
</dbReference>
<dbReference type="InterPro" id="IPR036291">
    <property type="entry name" value="NAD(P)-bd_dom_sf"/>
</dbReference>
<dbReference type="KEGG" id="ppsc:EHS13_23280"/>
<feature type="domain" description="Pyrroline-5-carboxylate reductase catalytic N-terminal" evidence="2">
    <location>
        <begin position="3"/>
        <end position="92"/>
    </location>
</feature>
<dbReference type="EMBL" id="CP034235">
    <property type="protein sequence ID" value="QGQ97602.1"/>
    <property type="molecule type" value="Genomic_DNA"/>
</dbReference>
<dbReference type="InterPro" id="IPR028939">
    <property type="entry name" value="P5C_Rdtase_cat_N"/>
</dbReference>
<sequence>MSIGFIGAGAIAQVIAKHAVKAGYEVLLSNIRGAESLTSLVKALGGNTKASTVQEAAAADIVVIAVPWKHLKTALADVPAWNGRIVIDTTNPLGPPDFKVANLVGRTSSEVVSDLVPGARLVKAFNTLSPSVVGGDPQTAGGRRVIFISGNDAGAKSEVSRMNDKMGFATIDLGELATGGILQQFPGGPLPTLNLIKLS</sequence>
<dbReference type="Proteomes" id="UP000426246">
    <property type="component" value="Chromosome"/>
</dbReference>
<evidence type="ECO:0000256" key="1">
    <source>
        <dbReference type="ARBA" id="ARBA00023002"/>
    </source>
</evidence>
<evidence type="ECO:0000313" key="3">
    <source>
        <dbReference type="EMBL" id="QGQ97602.1"/>
    </source>
</evidence>
<dbReference type="Gene3D" id="3.40.50.720">
    <property type="entry name" value="NAD(P)-binding Rossmann-like Domain"/>
    <property type="match status" value="1"/>
</dbReference>
<proteinExistence type="predicted"/>
<protein>
    <submittedName>
        <fullName evidence="3">NADP oxidoreductase</fullName>
    </submittedName>
</protein>
<keyword evidence="4" id="KW-1185">Reference proteome</keyword>
<keyword evidence="1" id="KW-0560">Oxidoreductase</keyword>
<dbReference type="PANTHER" id="PTHR14239">
    <property type="entry name" value="DUDULIN-RELATED"/>
    <property type="match status" value="1"/>
</dbReference>
<dbReference type="Pfam" id="PF03807">
    <property type="entry name" value="F420_oxidored"/>
    <property type="match status" value="1"/>
</dbReference>
<name>A0A6B8RPI6_9BACL</name>
<dbReference type="InterPro" id="IPR051267">
    <property type="entry name" value="STEAP_metalloreductase"/>
</dbReference>
<gene>
    <name evidence="3" type="ORF">EHS13_23280</name>
</gene>
<dbReference type="SUPFAM" id="SSF51735">
    <property type="entry name" value="NAD(P)-binding Rossmann-fold domains"/>
    <property type="match status" value="1"/>
</dbReference>
<dbReference type="OrthoDB" id="9786864at2"/>
<evidence type="ECO:0000313" key="4">
    <source>
        <dbReference type="Proteomes" id="UP000426246"/>
    </source>
</evidence>
<dbReference type="AlphaFoldDB" id="A0A6B8RPI6"/>
<accession>A0A6B8RPI6</accession>
<reference evidence="4" key="1">
    <citation type="submission" date="2018-11" db="EMBL/GenBank/DDBJ databases">
        <title>Complete genome sequence of Paenibacillus sp. ML311-T8.</title>
        <authorList>
            <person name="Nam Y.-D."/>
            <person name="Kang J."/>
            <person name="Chung W.-H."/>
            <person name="Park Y.S."/>
        </authorList>
    </citation>
    <scope>NUCLEOTIDE SEQUENCE [LARGE SCALE GENOMIC DNA]</scope>
    <source>
        <strain evidence="4">ML311-T8</strain>
    </source>
</reference>
<organism evidence="3 4">
    <name type="scientific">Paenibacillus psychroresistens</name>
    <dbReference type="NCBI Taxonomy" id="1778678"/>
    <lineage>
        <taxon>Bacteria</taxon>
        <taxon>Bacillati</taxon>
        <taxon>Bacillota</taxon>
        <taxon>Bacilli</taxon>
        <taxon>Bacillales</taxon>
        <taxon>Paenibacillaceae</taxon>
        <taxon>Paenibacillus</taxon>
    </lineage>
</organism>